<comment type="similarity">
    <text evidence="3 10">Belongs to the class II aldolase/RraA-like family.</text>
</comment>
<gene>
    <name evidence="11" type="ORF">J2R62_06740</name>
</gene>
<dbReference type="Gene3D" id="3.50.30.40">
    <property type="entry name" value="Ribonuclease E inhibitor RraA/RraA-like"/>
    <property type="match status" value="1"/>
</dbReference>
<comment type="function">
    <text evidence="7 10">Catalyzes the aldol cleavage of 4-hydroxy-4-methyl-2-oxoglutarate (HMG) into 2 molecules of pyruvate. Also contains a secondary oxaloacetate (OAA) decarboxylase activity due to the common pyruvate enolate transition state formed following C-C bond cleavage in the retro-aldol and decarboxylation reactions.</text>
</comment>
<evidence type="ECO:0000256" key="3">
    <source>
        <dbReference type="ARBA" id="ARBA00008621"/>
    </source>
</evidence>
<dbReference type="EC" id="4.1.3.17" evidence="10"/>
<name>A0A8E0W2N8_PLESH</name>
<evidence type="ECO:0000256" key="6">
    <source>
        <dbReference type="ARBA" id="ARBA00023239"/>
    </source>
</evidence>
<dbReference type="Pfam" id="PF03737">
    <property type="entry name" value="RraA-like"/>
    <property type="match status" value="1"/>
</dbReference>
<comment type="caution">
    <text evidence="11">The sequence shown here is derived from an EMBL/GenBank/DDBJ whole genome shotgun (WGS) entry which is preliminary data.</text>
</comment>
<evidence type="ECO:0000256" key="8">
    <source>
        <dbReference type="ARBA" id="ARBA00047973"/>
    </source>
</evidence>
<dbReference type="InterPro" id="IPR010203">
    <property type="entry name" value="RraA"/>
</dbReference>
<dbReference type="GO" id="GO:0051252">
    <property type="term" value="P:regulation of RNA metabolic process"/>
    <property type="evidence" value="ECO:0007669"/>
    <property type="project" value="InterPro"/>
</dbReference>
<feature type="binding site" evidence="9">
    <location>
        <position position="97"/>
    </location>
    <ligand>
        <name>substrate</name>
    </ligand>
</feature>
<dbReference type="EMBL" id="JAFNAA010000005">
    <property type="protein sequence ID" value="MBO1107921.1"/>
    <property type="molecule type" value="Genomic_DNA"/>
</dbReference>
<comment type="catalytic activity">
    <reaction evidence="1 10">
        <text>4-hydroxy-4-methyl-2-oxoglutarate = 2 pyruvate</text>
        <dbReference type="Rhea" id="RHEA:22748"/>
        <dbReference type="ChEBI" id="CHEBI:15361"/>
        <dbReference type="ChEBI" id="CHEBI:58276"/>
        <dbReference type="EC" id="4.1.3.17"/>
    </reaction>
</comment>
<comment type="subunit">
    <text evidence="4 10">Homotrimer.</text>
</comment>
<evidence type="ECO:0000256" key="10">
    <source>
        <dbReference type="RuleBase" id="RU004338"/>
    </source>
</evidence>
<dbReference type="InterPro" id="IPR036704">
    <property type="entry name" value="RraA/RraA-like_sf"/>
</dbReference>
<evidence type="ECO:0000313" key="11">
    <source>
        <dbReference type="EMBL" id="MBO1107921.1"/>
    </source>
</evidence>
<dbReference type="RefSeq" id="WP_064978206.1">
    <property type="nucleotide sequence ID" value="NZ_CP076372.1"/>
</dbReference>
<dbReference type="GO" id="GO:0008428">
    <property type="term" value="F:ribonuclease inhibitor activity"/>
    <property type="evidence" value="ECO:0007669"/>
    <property type="project" value="InterPro"/>
</dbReference>
<comment type="catalytic activity">
    <reaction evidence="8 10">
        <text>oxaloacetate + H(+) = pyruvate + CO2</text>
        <dbReference type="Rhea" id="RHEA:15641"/>
        <dbReference type="ChEBI" id="CHEBI:15361"/>
        <dbReference type="ChEBI" id="CHEBI:15378"/>
        <dbReference type="ChEBI" id="CHEBI:16452"/>
        <dbReference type="ChEBI" id="CHEBI:16526"/>
        <dbReference type="EC" id="4.1.1.112"/>
    </reaction>
</comment>
<comment type="cofactor">
    <cofactor evidence="9">
        <name>Mg(2+)</name>
        <dbReference type="ChEBI" id="CHEBI:18420"/>
    </cofactor>
</comment>
<accession>A0A8E0W2N8</accession>
<feature type="binding site" evidence="9">
    <location>
        <position position="98"/>
    </location>
    <ligand>
        <name>Mg(2+)</name>
        <dbReference type="ChEBI" id="CHEBI:18420"/>
    </ligand>
</feature>
<keyword evidence="5 9" id="KW-0479">Metal-binding</keyword>
<dbReference type="NCBIfam" id="TIGR01935">
    <property type="entry name" value="NOT-MenG"/>
    <property type="match status" value="1"/>
</dbReference>
<dbReference type="EC" id="4.1.1.112" evidence="10"/>
<dbReference type="Proteomes" id="UP000664658">
    <property type="component" value="Unassembled WGS sequence"/>
</dbReference>
<evidence type="ECO:0000256" key="4">
    <source>
        <dbReference type="ARBA" id="ARBA00011233"/>
    </source>
</evidence>
<evidence type="ECO:0000256" key="9">
    <source>
        <dbReference type="PIRSR" id="PIRSR605493-1"/>
    </source>
</evidence>
<feature type="binding site" evidence="9">
    <location>
        <begin position="75"/>
        <end position="78"/>
    </location>
    <ligand>
        <name>substrate</name>
    </ligand>
</feature>
<keyword evidence="6 10" id="KW-0456">Lyase</keyword>
<dbReference type="GO" id="GO:0047443">
    <property type="term" value="F:4-hydroxy-4-methyl-2-oxoglutarate aldolase activity"/>
    <property type="evidence" value="ECO:0007669"/>
    <property type="project" value="UniProtKB-EC"/>
</dbReference>
<reference evidence="11" key="1">
    <citation type="submission" date="2021-03" db="EMBL/GenBank/DDBJ databases">
        <title>Plesiomonas shigelloides zfcc0051, isolated from zebrafish feces.</title>
        <authorList>
            <person name="Vanderhoek Z."/>
            <person name="Gaulke C."/>
        </authorList>
    </citation>
    <scope>NUCLEOTIDE SEQUENCE</scope>
    <source>
        <strain evidence="11">Zfcc0051</strain>
    </source>
</reference>
<organism evidence="11 12">
    <name type="scientific">Plesiomonas shigelloides</name>
    <name type="common">Aeromonas shigelloides</name>
    <dbReference type="NCBI Taxonomy" id="703"/>
    <lineage>
        <taxon>Bacteria</taxon>
        <taxon>Pseudomonadati</taxon>
        <taxon>Pseudomonadota</taxon>
        <taxon>Gammaproteobacteria</taxon>
        <taxon>Enterobacterales</taxon>
        <taxon>Enterobacteriaceae</taxon>
        <taxon>Plesiomonas</taxon>
    </lineage>
</organism>
<keyword evidence="9" id="KW-0460">Magnesium</keyword>
<sequence length="179" mass="19083">MLDLLPDLCDVYAESLTVLPPWFRSYGGRAIFFGPVVTVRCPEDNSLVRDLVAKPGYGQVLVVDGAGSLRRALLGDQLAHKAVANGWAGIVVFGAVRDVGELAQLPLGIQALGACPVKTDKRGLGELGISVEIQGIRIHPGDWLYADLNGIAIAREELNLRCLPCMQAANPPSNTDPTL</sequence>
<dbReference type="KEGG" id="pshi:SAMEA2665130_2634"/>
<dbReference type="InterPro" id="IPR005493">
    <property type="entry name" value="RraA/RraA-like"/>
</dbReference>
<dbReference type="CDD" id="cd16841">
    <property type="entry name" value="RraA_family"/>
    <property type="match status" value="1"/>
</dbReference>
<dbReference type="AlphaFoldDB" id="A0A8E0W2N8"/>
<comment type="cofactor">
    <cofactor evidence="2 10">
        <name>a divalent metal cation</name>
        <dbReference type="ChEBI" id="CHEBI:60240"/>
    </cofactor>
</comment>
<dbReference type="GO" id="GO:0046872">
    <property type="term" value="F:metal ion binding"/>
    <property type="evidence" value="ECO:0007669"/>
    <property type="project" value="UniProtKB-KW"/>
</dbReference>
<evidence type="ECO:0000256" key="2">
    <source>
        <dbReference type="ARBA" id="ARBA00001968"/>
    </source>
</evidence>
<dbReference type="PANTHER" id="PTHR33254">
    <property type="entry name" value="4-HYDROXY-4-METHYL-2-OXOGLUTARATE ALDOLASE 3-RELATED"/>
    <property type="match status" value="1"/>
</dbReference>
<dbReference type="NCBIfam" id="NF009134">
    <property type="entry name" value="PRK12487.1"/>
    <property type="match status" value="1"/>
</dbReference>
<dbReference type="PANTHER" id="PTHR33254:SF4">
    <property type="entry name" value="4-HYDROXY-4-METHYL-2-OXOGLUTARATE ALDOLASE 3-RELATED"/>
    <property type="match status" value="1"/>
</dbReference>
<protein>
    <recommendedName>
        <fullName evidence="10">4-hydroxy-4-methyl-2-oxoglutarate aldolase</fullName>
        <shortName evidence="10">HMG aldolase</shortName>
        <ecNumber evidence="10">4.1.1.112</ecNumber>
        <ecNumber evidence="10">4.1.3.17</ecNumber>
    </recommendedName>
    <alternativeName>
        <fullName evidence="10">Oxaloacetate decarboxylase</fullName>
    </alternativeName>
</protein>
<evidence type="ECO:0000256" key="1">
    <source>
        <dbReference type="ARBA" id="ARBA00001342"/>
    </source>
</evidence>
<evidence type="ECO:0000256" key="7">
    <source>
        <dbReference type="ARBA" id="ARBA00025046"/>
    </source>
</evidence>
<dbReference type="GO" id="GO:0008948">
    <property type="term" value="F:oxaloacetate decarboxylase activity"/>
    <property type="evidence" value="ECO:0007669"/>
    <property type="project" value="UniProtKB-EC"/>
</dbReference>
<evidence type="ECO:0000313" key="12">
    <source>
        <dbReference type="Proteomes" id="UP000664658"/>
    </source>
</evidence>
<evidence type="ECO:0000256" key="5">
    <source>
        <dbReference type="ARBA" id="ARBA00022723"/>
    </source>
</evidence>
<dbReference type="NCBIfam" id="NF006875">
    <property type="entry name" value="PRK09372.1"/>
    <property type="match status" value="1"/>
</dbReference>
<proteinExistence type="inferred from homology"/>
<dbReference type="SUPFAM" id="SSF89562">
    <property type="entry name" value="RraA-like"/>
    <property type="match status" value="1"/>
</dbReference>